<dbReference type="Pfam" id="PF04397">
    <property type="entry name" value="LytTR"/>
    <property type="match status" value="1"/>
</dbReference>
<dbReference type="Proteomes" id="UP000240974">
    <property type="component" value="Unassembled WGS sequence"/>
</dbReference>
<reference evidence="4 5" key="1">
    <citation type="journal article" date="2019" name="Int. J. Syst. Evol. Microbiol.">
        <title>Faecalibacillus intestinalis gen. nov., sp. nov. and Faecalibacillus faecis sp. nov., isolated from human faeces.</title>
        <authorList>
            <person name="Seo B."/>
            <person name="Jeon K."/>
            <person name="Baek I."/>
            <person name="Lee Y.M."/>
            <person name="Baek K."/>
            <person name="Ko G."/>
        </authorList>
    </citation>
    <scope>NUCLEOTIDE SEQUENCE [LARGE SCALE GENOMIC DNA]</scope>
    <source>
        <strain evidence="4 5">SNUG30099</strain>
    </source>
</reference>
<dbReference type="PANTHER" id="PTHR37299:SF1">
    <property type="entry name" value="STAGE 0 SPORULATION PROTEIN A HOMOLOG"/>
    <property type="match status" value="1"/>
</dbReference>
<evidence type="ECO:0000313" key="4">
    <source>
        <dbReference type="EMBL" id="PST40679.1"/>
    </source>
</evidence>
<dbReference type="AlphaFoldDB" id="A0A2T3FZG9"/>
<accession>A0A2T3FZG9</accession>
<keyword evidence="1" id="KW-0597">Phosphoprotein</keyword>
<gene>
    <name evidence="4" type="ORF">C7U54_08230</name>
</gene>
<dbReference type="SUPFAM" id="SSF52172">
    <property type="entry name" value="CheY-like"/>
    <property type="match status" value="1"/>
</dbReference>
<dbReference type="InterPro" id="IPR046947">
    <property type="entry name" value="LytR-like"/>
</dbReference>
<dbReference type="InterPro" id="IPR011006">
    <property type="entry name" value="CheY-like_superfamily"/>
</dbReference>
<dbReference type="InterPro" id="IPR001789">
    <property type="entry name" value="Sig_transdc_resp-reg_receiver"/>
</dbReference>
<dbReference type="RefSeq" id="WP_107029962.1">
    <property type="nucleotide sequence ID" value="NZ_DAWBZG010000312.1"/>
</dbReference>
<evidence type="ECO:0000313" key="5">
    <source>
        <dbReference type="Proteomes" id="UP000240974"/>
    </source>
</evidence>
<dbReference type="SMART" id="SM00850">
    <property type="entry name" value="LytTR"/>
    <property type="match status" value="1"/>
</dbReference>
<evidence type="ECO:0008006" key="6">
    <source>
        <dbReference type="Google" id="ProtNLM"/>
    </source>
</evidence>
<dbReference type="SMART" id="SM00448">
    <property type="entry name" value="REC"/>
    <property type="match status" value="1"/>
</dbReference>
<dbReference type="InterPro" id="IPR007492">
    <property type="entry name" value="LytTR_DNA-bd_dom"/>
</dbReference>
<evidence type="ECO:0000259" key="2">
    <source>
        <dbReference type="PROSITE" id="PS50110"/>
    </source>
</evidence>
<dbReference type="PANTHER" id="PTHR37299">
    <property type="entry name" value="TRANSCRIPTIONAL REGULATOR-RELATED"/>
    <property type="match status" value="1"/>
</dbReference>
<organism evidence="4 5">
    <name type="scientific">Faecalibacillus intestinalis</name>
    <dbReference type="NCBI Taxonomy" id="1982626"/>
    <lineage>
        <taxon>Bacteria</taxon>
        <taxon>Bacillati</taxon>
        <taxon>Bacillota</taxon>
        <taxon>Erysipelotrichia</taxon>
        <taxon>Erysipelotrichales</taxon>
        <taxon>Coprobacillaceae</taxon>
        <taxon>Faecalibacillus</taxon>
    </lineage>
</organism>
<dbReference type="EMBL" id="PYLQ01000010">
    <property type="protein sequence ID" value="PST40679.1"/>
    <property type="molecule type" value="Genomic_DNA"/>
</dbReference>
<dbReference type="GO" id="GO:0003677">
    <property type="term" value="F:DNA binding"/>
    <property type="evidence" value="ECO:0007669"/>
    <property type="project" value="InterPro"/>
</dbReference>
<comment type="caution">
    <text evidence="4">The sequence shown here is derived from an EMBL/GenBank/DDBJ whole genome shotgun (WGS) entry which is preliminary data.</text>
</comment>
<dbReference type="Gene3D" id="3.40.50.2300">
    <property type="match status" value="1"/>
</dbReference>
<evidence type="ECO:0000256" key="1">
    <source>
        <dbReference type="PROSITE-ProRule" id="PRU00169"/>
    </source>
</evidence>
<dbReference type="Gene3D" id="2.40.50.1020">
    <property type="entry name" value="LytTr DNA-binding domain"/>
    <property type="match status" value="1"/>
</dbReference>
<dbReference type="GO" id="GO:0000156">
    <property type="term" value="F:phosphorelay response regulator activity"/>
    <property type="evidence" value="ECO:0007669"/>
    <property type="project" value="InterPro"/>
</dbReference>
<proteinExistence type="predicted"/>
<feature type="domain" description="Response regulatory" evidence="2">
    <location>
        <begin position="3"/>
        <end position="124"/>
    </location>
</feature>
<feature type="modified residue" description="4-aspartylphosphate" evidence="1">
    <location>
        <position position="59"/>
    </location>
</feature>
<evidence type="ECO:0000259" key="3">
    <source>
        <dbReference type="PROSITE" id="PS50930"/>
    </source>
</evidence>
<name>A0A2T3FZG9_9FIRM</name>
<dbReference type="Pfam" id="PF00072">
    <property type="entry name" value="Response_reg"/>
    <property type="match status" value="1"/>
</dbReference>
<protein>
    <recommendedName>
        <fullName evidence="6">DNA-binding response regulator</fullName>
    </recommendedName>
</protein>
<sequence length="238" mass="28673">MLKMIICDDDKIFCSSFEDLVIEICRERNLKYEIFMFYETTKLKKFLEDNNDIDLIFLDIELKKTLGYELGSYIRNVLNLQKIDIVYISNNSSYAMALFKTRPIDFLIKPIKKEDLRNVLDQYLKLNKEKKEFFKFKNKIGYQRIDVQDIYYFESENKIVKIHCINNIIKFYGKLNDVEQKLNDSFIRIHSSILVNTVYIAQFKYNEVKMINGELLPISQSRRQDIRKKQMDRWENNS</sequence>
<feature type="domain" description="HTH LytTR-type" evidence="3">
    <location>
        <begin position="134"/>
        <end position="232"/>
    </location>
</feature>
<dbReference type="PROSITE" id="PS50110">
    <property type="entry name" value="RESPONSE_REGULATORY"/>
    <property type="match status" value="1"/>
</dbReference>
<dbReference type="PROSITE" id="PS50930">
    <property type="entry name" value="HTH_LYTTR"/>
    <property type="match status" value="1"/>
</dbReference>
<keyword evidence="5" id="KW-1185">Reference proteome</keyword>